<reference evidence="1" key="2">
    <citation type="submission" date="2020-11" db="EMBL/GenBank/DDBJ databases">
        <authorList>
            <person name="McCartney M.A."/>
            <person name="Auch B."/>
            <person name="Kono T."/>
            <person name="Mallez S."/>
            <person name="Becker A."/>
            <person name="Gohl D.M."/>
            <person name="Silverstein K.A.T."/>
            <person name="Koren S."/>
            <person name="Bechman K.B."/>
            <person name="Herman A."/>
            <person name="Abrahante J.E."/>
            <person name="Garbe J."/>
        </authorList>
    </citation>
    <scope>NUCLEOTIDE SEQUENCE</scope>
    <source>
        <strain evidence="1">Duluth1</strain>
        <tissue evidence="1">Whole animal</tissue>
    </source>
</reference>
<reference evidence="1" key="1">
    <citation type="journal article" date="2019" name="bioRxiv">
        <title>The Genome of the Zebra Mussel, Dreissena polymorpha: A Resource for Invasive Species Research.</title>
        <authorList>
            <person name="McCartney M.A."/>
            <person name="Auch B."/>
            <person name="Kono T."/>
            <person name="Mallez S."/>
            <person name="Zhang Y."/>
            <person name="Obille A."/>
            <person name="Becker A."/>
            <person name="Abrahante J.E."/>
            <person name="Garbe J."/>
            <person name="Badalamenti J.P."/>
            <person name="Herman A."/>
            <person name="Mangelson H."/>
            <person name="Liachko I."/>
            <person name="Sullivan S."/>
            <person name="Sone E.D."/>
            <person name="Koren S."/>
            <person name="Silverstein K.A.T."/>
            <person name="Beckman K.B."/>
            <person name="Gohl D.M."/>
        </authorList>
    </citation>
    <scope>NUCLEOTIDE SEQUENCE</scope>
    <source>
        <strain evidence="1">Duluth1</strain>
        <tissue evidence="1">Whole animal</tissue>
    </source>
</reference>
<protein>
    <submittedName>
        <fullName evidence="1">Uncharacterized protein</fullName>
    </submittedName>
</protein>
<accession>A0A9D4EEU3</accession>
<gene>
    <name evidence="1" type="ORF">DPMN_179486</name>
</gene>
<sequence>MSLLETVVQMITLWTTSVRTMKATPWRCIKSSPLNHILCPSSVDVFPNPSHLISASPMISQRYLALQIVRQFMDLTIRIECLYVPMVVPFVTNSIDGLAPEANLSLSPSGLAVDCAVVVIQGPARSGVVFCFSPFKYF</sequence>
<keyword evidence="2" id="KW-1185">Reference proteome</keyword>
<evidence type="ECO:0000313" key="1">
    <source>
        <dbReference type="EMBL" id="KAH3778033.1"/>
    </source>
</evidence>
<dbReference type="AlphaFoldDB" id="A0A9D4EEU3"/>
<proteinExistence type="predicted"/>
<comment type="caution">
    <text evidence="1">The sequence shown here is derived from an EMBL/GenBank/DDBJ whole genome shotgun (WGS) entry which is preliminary data.</text>
</comment>
<organism evidence="1 2">
    <name type="scientific">Dreissena polymorpha</name>
    <name type="common">Zebra mussel</name>
    <name type="synonym">Mytilus polymorpha</name>
    <dbReference type="NCBI Taxonomy" id="45954"/>
    <lineage>
        <taxon>Eukaryota</taxon>
        <taxon>Metazoa</taxon>
        <taxon>Spiralia</taxon>
        <taxon>Lophotrochozoa</taxon>
        <taxon>Mollusca</taxon>
        <taxon>Bivalvia</taxon>
        <taxon>Autobranchia</taxon>
        <taxon>Heteroconchia</taxon>
        <taxon>Euheterodonta</taxon>
        <taxon>Imparidentia</taxon>
        <taxon>Neoheterodontei</taxon>
        <taxon>Myida</taxon>
        <taxon>Dreissenoidea</taxon>
        <taxon>Dreissenidae</taxon>
        <taxon>Dreissena</taxon>
    </lineage>
</organism>
<dbReference type="EMBL" id="JAIWYP010000009">
    <property type="protein sequence ID" value="KAH3778033.1"/>
    <property type="molecule type" value="Genomic_DNA"/>
</dbReference>
<name>A0A9D4EEU3_DREPO</name>
<evidence type="ECO:0000313" key="2">
    <source>
        <dbReference type="Proteomes" id="UP000828390"/>
    </source>
</evidence>
<dbReference type="Proteomes" id="UP000828390">
    <property type="component" value="Unassembled WGS sequence"/>
</dbReference>